<name>K9HDA1_9PROT</name>
<dbReference type="OrthoDB" id="7431909at2"/>
<feature type="compositionally biased region" description="Low complexity" evidence="1">
    <location>
        <begin position="154"/>
        <end position="163"/>
    </location>
</feature>
<feature type="region of interest" description="Disordered" evidence="1">
    <location>
        <begin position="1"/>
        <end position="20"/>
    </location>
</feature>
<feature type="region of interest" description="Disordered" evidence="1">
    <location>
        <begin position="148"/>
        <end position="173"/>
    </location>
</feature>
<dbReference type="eggNOG" id="COG3266">
    <property type="taxonomic scope" value="Bacteria"/>
</dbReference>
<organism evidence="2 3">
    <name type="scientific">Caenispirillum salinarum AK4</name>
    <dbReference type="NCBI Taxonomy" id="1238182"/>
    <lineage>
        <taxon>Bacteria</taxon>
        <taxon>Pseudomonadati</taxon>
        <taxon>Pseudomonadota</taxon>
        <taxon>Alphaproteobacteria</taxon>
        <taxon>Rhodospirillales</taxon>
        <taxon>Novispirillaceae</taxon>
        <taxon>Caenispirillum</taxon>
    </lineage>
</organism>
<proteinExistence type="predicted"/>
<dbReference type="SUPFAM" id="SSF48452">
    <property type="entry name" value="TPR-like"/>
    <property type="match status" value="1"/>
</dbReference>
<dbReference type="STRING" id="1238182.C882_2200"/>
<evidence type="ECO:0000313" key="2">
    <source>
        <dbReference type="EMBL" id="EKV26691.1"/>
    </source>
</evidence>
<feature type="compositionally biased region" description="Basic and acidic residues" evidence="1">
    <location>
        <begin position="271"/>
        <end position="282"/>
    </location>
</feature>
<dbReference type="Proteomes" id="UP000009881">
    <property type="component" value="Unassembled WGS sequence"/>
</dbReference>
<evidence type="ECO:0008006" key="4">
    <source>
        <dbReference type="Google" id="ProtNLM"/>
    </source>
</evidence>
<comment type="caution">
    <text evidence="2">The sequence shown here is derived from an EMBL/GenBank/DDBJ whole genome shotgun (WGS) entry which is preliminary data.</text>
</comment>
<keyword evidence="3" id="KW-1185">Reference proteome</keyword>
<dbReference type="EMBL" id="ANHY01000025">
    <property type="protein sequence ID" value="EKV26691.1"/>
    <property type="molecule type" value="Genomic_DNA"/>
</dbReference>
<gene>
    <name evidence="2" type="ORF">C882_2200</name>
</gene>
<feature type="compositionally biased region" description="Basic and acidic residues" evidence="1">
    <location>
        <begin position="353"/>
        <end position="371"/>
    </location>
</feature>
<dbReference type="AlphaFoldDB" id="K9HDA1"/>
<protein>
    <recommendedName>
        <fullName evidence="4">Tetratricopeptide repeat protein</fullName>
    </recommendedName>
</protein>
<sequence length="1184" mass="128816">MTGLPSAHSRPARTTRPRRRRGAAAVVLAAVLALAPALGVVAVPGPDNHALAATAVRAAAHDGYGRIVFDWDQPVRYDVETAAGSLIVSFDRPLDADANRVPAALGDYVSGVRVSPDGRTVTMPLKGSFTPRSFTIGTSVVVDLMGGPARAEEPPATQQAAADPAPPPPRLPVRTGEHPGFFRVVFDWTRPVDYKVMSNGENAVVSFDDEARIDLNAFRAAMPEQLREVGVERQDGRTRVTVPLPDDGRVRHFTSGTKVVLDLLPPAGEQPPRRTPEEREAAPDDAVAAAPPPPKPEEEGAAAAADADAATGEGVDDAPAQVQPPRALAQAEQAGEETDPGAEATPATALARALREARGEEASAEERRRQMEQAAAEIEAAENAREADAGAEGVAAEEQPTPEGRARVASLSFSWNEPTAAAVFRRGGYLWVVFDRYQEVDTNLLRRLGTGVVRSVEQIPSRASTIVRMVTEPGYNPSVRREGLLWIVDLMRQPMKAATPIEVEPQPQSPIGPRLYLPVEEGGRTITVQDPEVGDQFIVVPVIPLGHGIWPARQYPDLTMPATAQGIVAIPNTDKVSATSTRNGVDITALGGGLRLSQDTARLEAMANVGSAAAMTQVYDIDGWMRGPVEDFTQNRQDLQLAVANANGERRDRARLELARFYFAHGYGAEALGVLRTLADEAPRMVNSAPFRALRGGANFLMGRYDEAVEDLSHPSLAGVDEADFWRAAAQAALGDPALQARTLRETGRVIGSYPQRVKVPLALQAAEAAVDAADDLAAVNFLEAARNDSNTPGEIAAITYLEGRLDEATGAYQSAVEKWEEVESSTSRPYRAKAGRDRLELLYKMERLERPELIEGLENLRFAWRGGPFEFTLLMRLGELYAEEERWADALRTYKIAASYFPELEGSDQAAQAMRDIFDRLYLEGEADEMSPITAIALFDDFRELTPTGAKGDEMIRRLADRLVSMDLLDQAAMLLERQAKFRLEGVERARIGGRLALVHLLNHQPEEAVKALLTTRAPDMPQRLDRQRNQLMARALAEVDRPGEAIELLQGDDSDTAKLLRAEIHWGEQDWEAAAQALAELVPQPSRTLDLSTAQARRVLDLATALTLANNERAVSTLRSRYLGAMQQTSYRDAFDLITTSPADGVIDYRTVADRIKQAENFQSFLSAYRDRLDQGALSAIN</sequence>
<dbReference type="RefSeq" id="WP_009542595.1">
    <property type="nucleotide sequence ID" value="NZ_ANHY01000025.1"/>
</dbReference>
<dbReference type="InterPro" id="IPR011990">
    <property type="entry name" value="TPR-like_helical_dom_sf"/>
</dbReference>
<feature type="compositionally biased region" description="Basic residues" evidence="1">
    <location>
        <begin position="10"/>
        <end position="20"/>
    </location>
</feature>
<feature type="compositionally biased region" description="Low complexity" evidence="1">
    <location>
        <begin position="342"/>
        <end position="352"/>
    </location>
</feature>
<feature type="compositionally biased region" description="Low complexity" evidence="1">
    <location>
        <begin position="301"/>
        <end position="313"/>
    </location>
</feature>
<reference evidence="2 3" key="1">
    <citation type="journal article" date="2013" name="Genome Announc.">
        <title>Draft Genome Sequence of an Alphaproteobacterium, Caenispirillum salinarum AK4(T), Isolated from a Solar Saltern.</title>
        <authorList>
            <person name="Khatri I."/>
            <person name="Singh A."/>
            <person name="Korpole S."/>
            <person name="Pinnaka A.K."/>
            <person name="Subramanian S."/>
        </authorList>
    </citation>
    <scope>NUCLEOTIDE SEQUENCE [LARGE SCALE GENOMIC DNA]</scope>
    <source>
        <strain evidence="2 3">AK4</strain>
    </source>
</reference>
<accession>K9HDA1</accession>
<dbReference type="Gene3D" id="1.25.40.10">
    <property type="entry name" value="Tetratricopeptide repeat domain"/>
    <property type="match status" value="2"/>
</dbReference>
<evidence type="ECO:0000256" key="1">
    <source>
        <dbReference type="SAM" id="MobiDB-lite"/>
    </source>
</evidence>
<feature type="region of interest" description="Disordered" evidence="1">
    <location>
        <begin position="239"/>
        <end position="403"/>
    </location>
</feature>
<evidence type="ECO:0000313" key="3">
    <source>
        <dbReference type="Proteomes" id="UP000009881"/>
    </source>
</evidence>